<dbReference type="RefSeq" id="XP_067521652.1">
    <property type="nucleotide sequence ID" value="XM_067665551.1"/>
</dbReference>
<accession>I1CCS6</accession>
<evidence type="ECO:0000313" key="2">
    <source>
        <dbReference type="Proteomes" id="UP000009138"/>
    </source>
</evidence>
<reference evidence="1 2" key="1">
    <citation type="journal article" date="2009" name="PLoS Genet.">
        <title>Genomic analysis of the basal lineage fungus Rhizopus oryzae reveals a whole-genome duplication.</title>
        <authorList>
            <person name="Ma L.-J."/>
            <person name="Ibrahim A.S."/>
            <person name="Skory C."/>
            <person name="Grabherr M.G."/>
            <person name="Burger G."/>
            <person name="Butler M."/>
            <person name="Elias M."/>
            <person name="Idnurm A."/>
            <person name="Lang B.F."/>
            <person name="Sone T."/>
            <person name="Abe A."/>
            <person name="Calvo S.E."/>
            <person name="Corrochano L.M."/>
            <person name="Engels R."/>
            <person name="Fu J."/>
            <person name="Hansberg W."/>
            <person name="Kim J.-M."/>
            <person name="Kodira C.D."/>
            <person name="Koehrsen M.J."/>
            <person name="Liu B."/>
            <person name="Miranda-Saavedra D."/>
            <person name="O'Leary S."/>
            <person name="Ortiz-Castellanos L."/>
            <person name="Poulter R."/>
            <person name="Rodriguez-Romero J."/>
            <person name="Ruiz-Herrera J."/>
            <person name="Shen Y.-Q."/>
            <person name="Zeng Q."/>
            <person name="Galagan J."/>
            <person name="Birren B.W."/>
            <person name="Cuomo C.A."/>
            <person name="Wickes B.L."/>
        </authorList>
    </citation>
    <scope>NUCLEOTIDE SEQUENCE [LARGE SCALE GENOMIC DNA]</scope>
    <source>
        <strain evidence="2">RA 99-880 / ATCC MYA-4621 / FGSC 9543 / NRRL 43880</strain>
    </source>
</reference>
<dbReference type="GeneID" id="93617932"/>
<dbReference type="EMBL" id="CH476739">
    <property type="protein sequence ID" value="EIE86256.1"/>
    <property type="molecule type" value="Genomic_DNA"/>
</dbReference>
<proteinExistence type="predicted"/>
<name>I1CCS6_RHIO9</name>
<gene>
    <name evidence="1" type="ORF">RO3G_10967</name>
</gene>
<sequence length="42" mass="4383">MVIDKLISPTKQSSSPSDFPNIALKPSIATASTNILLVVVVS</sequence>
<dbReference type="InParanoid" id="I1CCS6"/>
<organism evidence="1 2">
    <name type="scientific">Rhizopus delemar (strain RA 99-880 / ATCC MYA-4621 / FGSC 9543 / NRRL 43880)</name>
    <name type="common">Mucormycosis agent</name>
    <name type="synonym">Rhizopus arrhizus var. delemar</name>
    <dbReference type="NCBI Taxonomy" id="246409"/>
    <lineage>
        <taxon>Eukaryota</taxon>
        <taxon>Fungi</taxon>
        <taxon>Fungi incertae sedis</taxon>
        <taxon>Mucoromycota</taxon>
        <taxon>Mucoromycotina</taxon>
        <taxon>Mucoromycetes</taxon>
        <taxon>Mucorales</taxon>
        <taxon>Mucorineae</taxon>
        <taxon>Rhizopodaceae</taxon>
        <taxon>Rhizopus</taxon>
    </lineage>
</organism>
<protein>
    <submittedName>
        <fullName evidence="1">Uncharacterized protein</fullName>
    </submittedName>
</protein>
<dbReference type="VEuPathDB" id="FungiDB:RO3G_10967"/>
<dbReference type="Proteomes" id="UP000009138">
    <property type="component" value="Unassembled WGS sequence"/>
</dbReference>
<keyword evidence="2" id="KW-1185">Reference proteome</keyword>
<dbReference type="AlphaFoldDB" id="I1CCS6"/>
<evidence type="ECO:0000313" key="1">
    <source>
        <dbReference type="EMBL" id="EIE86256.1"/>
    </source>
</evidence>